<dbReference type="OrthoDB" id="291522at2"/>
<reference evidence="1 2" key="1">
    <citation type="submission" date="2019-02" db="EMBL/GenBank/DDBJ databases">
        <title>Deep-cultivation of Planctomycetes and their phenomic and genomic characterization uncovers novel biology.</title>
        <authorList>
            <person name="Wiegand S."/>
            <person name="Jogler M."/>
            <person name="Boedeker C."/>
            <person name="Pinto D."/>
            <person name="Vollmers J."/>
            <person name="Rivas-Marin E."/>
            <person name="Kohn T."/>
            <person name="Peeters S.H."/>
            <person name="Heuer A."/>
            <person name="Rast P."/>
            <person name="Oberbeckmann S."/>
            <person name="Bunk B."/>
            <person name="Jeske O."/>
            <person name="Meyerdierks A."/>
            <person name="Storesund J.E."/>
            <person name="Kallscheuer N."/>
            <person name="Luecker S."/>
            <person name="Lage O.M."/>
            <person name="Pohl T."/>
            <person name="Merkel B.J."/>
            <person name="Hornburger P."/>
            <person name="Mueller R.-W."/>
            <person name="Bruemmer F."/>
            <person name="Labrenz M."/>
            <person name="Spormann A.M."/>
            <person name="Op den Camp H."/>
            <person name="Overmann J."/>
            <person name="Amann R."/>
            <person name="Jetten M.S.M."/>
            <person name="Mascher T."/>
            <person name="Medema M.H."/>
            <person name="Devos D.P."/>
            <person name="Kaster A.-K."/>
            <person name="Ovreas L."/>
            <person name="Rohde M."/>
            <person name="Galperin M.Y."/>
            <person name="Jogler C."/>
        </authorList>
    </citation>
    <scope>NUCLEOTIDE SEQUENCE [LARGE SCALE GENOMIC DNA]</scope>
    <source>
        <strain evidence="1 2">ETA_A1</strain>
    </source>
</reference>
<evidence type="ECO:0000313" key="1">
    <source>
        <dbReference type="EMBL" id="QDU22657.1"/>
    </source>
</evidence>
<gene>
    <name evidence="1" type="ORF">ETAA1_46400</name>
</gene>
<accession>A0A517XYQ4</accession>
<protein>
    <recommendedName>
        <fullName evidence="3">Lipocalin-like domain-containing protein</fullName>
    </recommendedName>
</protein>
<proteinExistence type="predicted"/>
<dbReference type="PROSITE" id="PS51257">
    <property type="entry name" value="PROKAR_LIPOPROTEIN"/>
    <property type="match status" value="1"/>
</dbReference>
<keyword evidence="2" id="KW-1185">Reference proteome</keyword>
<evidence type="ECO:0000313" key="2">
    <source>
        <dbReference type="Proteomes" id="UP000319576"/>
    </source>
</evidence>
<dbReference type="KEGG" id="uli:ETAA1_46400"/>
<dbReference type="RefSeq" id="WP_145242570.1">
    <property type="nucleotide sequence ID" value="NZ_CP036273.1"/>
</dbReference>
<dbReference type="AlphaFoldDB" id="A0A517XYQ4"/>
<evidence type="ECO:0008006" key="3">
    <source>
        <dbReference type="Google" id="ProtNLM"/>
    </source>
</evidence>
<organism evidence="1 2">
    <name type="scientific">Urbifossiella limnaea</name>
    <dbReference type="NCBI Taxonomy" id="2528023"/>
    <lineage>
        <taxon>Bacteria</taxon>
        <taxon>Pseudomonadati</taxon>
        <taxon>Planctomycetota</taxon>
        <taxon>Planctomycetia</taxon>
        <taxon>Gemmatales</taxon>
        <taxon>Gemmataceae</taxon>
        <taxon>Urbifossiella</taxon>
    </lineage>
</organism>
<sequence>MTRSRLRRGLLVALPLLALLGAAGCFLFLHGPSDDLGRMQGDWVLKGADGRDRVVVRIAGDRWTYHVGDEERGRSRITLNPAAREIDLTALEADGRPRTFTRGAVGVEMKEVGVYDLRGDEFRIAKTPEWHGGARPKSLDDAETPALTLVRLK</sequence>
<name>A0A517XYQ4_9BACT</name>
<dbReference type="Proteomes" id="UP000319576">
    <property type="component" value="Chromosome"/>
</dbReference>
<dbReference type="EMBL" id="CP036273">
    <property type="protein sequence ID" value="QDU22657.1"/>
    <property type="molecule type" value="Genomic_DNA"/>
</dbReference>